<keyword evidence="1" id="KW-0472">Membrane</keyword>
<dbReference type="Pfam" id="PF26215">
    <property type="entry name" value="HTH_animal"/>
    <property type="match status" value="1"/>
</dbReference>
<reference evidence="3" key="1">
    <citation type="submission" date="2021-02" db="EMBL/GenBank/DDBJ databases">
        <authorList>
            <person name="Nowell W R."/>
        </authorList>
    </citation>
    <scope>NUCLEOTIDE SEQUENCE</scope>
</reference>
<evidence type="ECO:0000256" key="1">
    <source>
        <dbReference type="SAM" id="Phobius"/>
    </source>
</evidence>
<comment type="caution">
    <text evidence="3">The sequence shown here is derived from an EMBL/GenBank/DDBJ whole genome shotgun (WGS) entry which is preliminary data.</text>
</comment>
<sequence>MEHGYRKVKDVPIDAIRKLARPVITENVFTYAKKFCRQVICGAIGSAFTLTLANIFMWKWEKKFAQRQASSNEIYGRYIDDVFFTSNKALDKVNEMLDTANNWHPNIKLARNIGCDVSFLDVHIENKNGTLTTSVHHKEAAEPYVVPFTSDHPKHVFGNIIHTALLRAVRYSSTLSVFEHEQRFIKLMLLYNGYPPRFIHAQFKKFVHQNEADQSVVNTYRSEQDFVKKRRELLNRPTIQEIAIQSSISKASCGSNEESMSESMVQFHKTGPSKWNSNVIIHYSYESRLSNYKMDVHQLWNEHFRQTPVINTRLIIGAKNNPNLIKRLLRRRANNQQRAQNEKS</sequence>
<proteinExistence type="predicted"/>
<dbReference type="InterPro" id="IPR058912">
    <property type="entry name" value="HTH_animal"/>
</dbReference>
<dbReference type="Proteomes" id="UP000663828">
    <property type="component" value="Unassembled WGS sequence"/>
</dbReference>
<dbReference type="PANTHER" id="PTHR21301:SF10">
    <property type="entry name" value="REVERSE TRANSCRIPTASE DOMAIN-CONTAINING PROTEIN"/>
    <property type="match status" value="1"/>
</dbReference>
<name>A0A815G1W3_ADIRI</name>
<organism evidence="3 4">
    <name type="scientific">Adineta ricciae</name>
    <name type="common">Rotifer</name>
    <dbReference type="NCBI Taxonomy" id="249248"/>
    <lineage>
        <taxon>Eukaryota</taxon>
        <taxon>Metazoa</taxon>
        <taxon>Spiralia</taxon>
        <taxon>Gnathifera</taxon>
        <taxon>Rotifera</taxon>
        <taxon>Eurotatoria</taxon>
        <taxon>Bdelloidea</taxon>
        <taxon>Adinetida</taxon>
        <taxon>Adinetidae</taxon>
        <taxon>Adineta</taxon>
    </lineage>
</organism>
<protein>
    <recommendedName>
        <fullName evidence="2">Helix-turn-helix domain-containing protein</fullName>
    </recommendedName>
</protein>
<keyword evidence="1" id="KW-0812">Transmembrane</keyword>
<evidence type="ECO:0000259" key="2">
    <source>
        <dbReference type="Pfam" id="PF26215"/>
    </source>
</evidence>
<keyword evidence="1" id="KW-1133">Transmembrane helix</keyword>
<dbReference type="PANTHER" id="PTHR21301">
    <property type="entry name" value="REVERSE TRANSCRIPTASE"/>
    <property type="match status" value="1"/>
</dbReference>
<evidence type="ECO:0000313" key="4">
    <source>
        <dbReference type="Proteomes" id="UP000663828"/>
    </source>
</evidence>
<feature type="transmembrane region" description="Helical" evidence="1">
    <location>
        <begin position="39"/>
        <end position="60"/>
    </location>
</feature>
<dbReference type="EMBL" id="CAJNOR010002731">
    <property type="protein sequence ID" value="CAF1333085.1"/>
    <property type="molecule type" value="Genomic_DNA"/>
</dbReference>
<accession>A0A815G1W3</accession>
<dbReference type="AlphaFoldDB" id="A0A815G1W3"/>
<keyword evidence="4" id="KW-1185">Reference proteome</keyword>
<gene>
    <name evidence="3" type="ORF">XAT740_LOCUS30539</name>
</gene>
<evidence type="ECO:0000313" key="3">
    <source>
        <dbReference type="EMBL" id="CAF1333085.1"/>
    </source>
</evidence>
<feature type="domain" description="Helix-turn-helix" evidence="2">
    <location>
        <begin position="144"/>
        <end position="204"/>
    </location>
</feature>